<dbReference type="Proteomes" id="UP001597073">
    <property type="component" value="Unassembled WGS sequence"/>
</dbReference>
<keyword evidence="3 5" id="KW-1133">Transmembrane helix</keyword>
<proteinExistence type="predicted"/>
<keyword evidence="8" id="KW-1185">Reference proteome</keyword>
<feature type="transmembrane region" description="Helical" evidence="5">
    <location>
        <begin position="50"/>
        <end position="69"/>
    </location>
</feature>
<dbReference type="Pfam" id="PF05154">
    <property type="entry name" value="TM2"/>
    <property type="match status" value="1"/>
</dbReference>
<keyword evidence="4 5" id="KW-0472">Membrane</keyword>
<comment type="caution">
    <text evidence="7">The sequence shown here is derived from an EMBL/GenBank/DDBJ whole genome shotgun (WGS) entry which is preliminary data.</text>
</comment>
<comment type="subcellular location">
    <subcellularLocation>
        <location evidence="1">Membrane</location>
        <topology evidence="1">Multi-pass membrane protein</topology>
    </subcellularLocation>
</comment>
<reference evidence="8" key="1">
    <citation type="journal article" date="2019" name="Int. J. Syst. Evol. Microbiol.">
        <title>The Global Catalogue of Microorganisms (GCM) 10K type strain sequencing project: providing services to taxonomists for standard genome sequencing and annotation.</title>
        <authorList>
            <consortium name="The Broad Institute Genomics Platform"/>
            <consortium name="The Broad Institute Genome Sequencing Center for Infectious Disease"/>
            <person name="Wu L."/>
            <person name="Ma J."/>
        </authorList>
    </citation>
    <scope>NUCLEOTIDE SEQUENCE [LARGE SCALE GENOMIC DNA]</scope>
    <source>
        <strain evidence="8">CCUG 60742</strain>
    </source>
</reference>
<protein>
    <submittedName>
        <fullName evidence="7">NINE protein</fullName>
    </submittedName>
</protein>
<sequence length="124" mass="14147">MNTYNPYMSLPGITTEEMAVLHQATNDLTDAQKQSFYMIYSSKRRSPQDILIFTLLGFVLVAGIQRFMVGQVMMGLLYIFTGGFCLIGTIVDLVNHQSLANEYNQKMAFESFQIAKMGMYNQQY</sequence>
<evidence type="ECO:0000313" key="7">
    <source>
        <dbReference type="EMBL" id="MFD0766480.1"/>
    </source>
</evidence>
<dbReference type="InterPro" id="IPR007829">
    <property type="entry name" value="TM2"/>
</dbReference>
<keyword evidence="2 5" id="KW-0812">Transmembrane</keyword>
<organism evidence="7 8">
    <name type="scientific">Mucilaginibacter lutimaris</name>
    <dbReference type="NCBI Taxonomy" id="931629"/>
    <lineage>
        <taxon>Bacteria</taxon>
        <taxon>Pseudomonadati</taxon>
        <taxon>Bacteroidota</taxon>
        <taxon>Sphingobacteriia</taxon>
        <taxon>Sphingobacteriales</taxon>
        <taxon>Sphingobacteriaceae</taxon>
        <taxon>Mucilaginibacter</taxon>
    </lineage>
</organism>
<evidence type="ECO:0000256" key="1">
    <source>
        <dbReference type="ARBA" id="ARBA00004141"/>
    </source>
</evidence>
<accession>A0ABW2ZJN1</accession>
<feature type="transmembrane region" description="Helical" evidence="5">
    <location>
        <begin position="75"/>
        <end position="94"/>
    </location>
</feature>
<dbReference type="RefSeq" id="WP_377144452.1">
    <property type="nucleotide sequence ID" value="NZ_JBHTIA010000012.1"/>
</dbReference>
<feature type="domain" description="TM2" evidence="6">
    <location>
        <begin position="49"/>
        <end position="94"/>
    </location>
</feature>
<name>A0ABW2ZJN1_9SPHI</name>
<evidence type="ECO:0000256" key="2">
    <source>
        <dbReference type="ARBA" id="ARBA00022692"/>
    </source>
</evidence>
<evidence type="ECO:0000256" key="5">
    <source>
        <dbReference type="SAM" id="Phobius"/>
    </source>
</evidence>
<evidence type="ECO:0000256" key="4">
    <source>
        <dbReference type="ARBA" id="ARBA00023136"/>
    </source>
</evidence>
<evidence type="ECO:0000256" key="3">
    <source>
        <dbReference type="ARBA" id="ARBA00022989"/>
    </source>
</evidence>
<evidence type="ECO:0000313" key="8">
    <source>
        <dbReference type="Proteomes" id="UP001597073"/>
    </source>
</evidence>
<gene>
    <name evidence="7" type="ORF">ACFQZI_16585</name>
</gene>
<dbReference type="EMBL" id="JBHTIA010000012">
    <property type="protein sequence ID" value="MFD0766480.1"/>
    <property type="molecule type" value="Genomic_DNA"/>
</dbReference>
<evidence type="ECO:0000259" key="6">
    <source>
        <dbReference type="Pfam" id="PF05154"/>
    </source>
</evidence>